<gene>
    <name evidence="5" type="ORF">KDA27_11100</name>
</gene>
<evidence type="ECO:0000313" key="5">
    <source>
        <dbReference type="EMBL" id="MCA9756338.1"/>
    </source>
</evidence>
<dbReference type="AlphaFoldDB" id="A0A956SFI3"/>
<keyword evidence="2 4" id="KW-0808">Transferase</keyword>
<evidence type="ECO:0000256" key="1">
    <source>
        <dbReference type="ARBA" id="ARBA00006383"/>
    </source>
</evidence>
<dbReference type="GO" id="GO:0046353">
    <property type="term" value="F:aminoglycoside 3-N-acetyltransferase activity"/>
    <property type="evidence" value="ECO:0007669"/>
    <property type="project" value="UniProtKB-EC"/>
</dbReference>
<organism evidence="5 6">
    <name type="scientific">Eiseniibacteriota bacterium</name>
    <dbReference type="NCBI Taxonomy" id="2212470"/>
    <lineage>
        <taxon>Bacteria</taxon>
        <taxon>Candidatus Eiseniibacteriota</taxon>
    </lineage>
</organism>
<dbReference type="Pfam" id="PF02522">
    <property type="entry name" value="Antibiotic_NAT"/>
    <property type="match status" value="1"/>
</dbReference>
<dbReference type="EC" id="2.3.1.-" evidence="4"/>
<proteinExistence type="inferred from homology"/>
<evidence type="ECO:0000256" key="2">
    <source>
        <dbReference type="ARBA" id="ARBA00022679"/>
    </source>
</evidence>
<accession>A0A956SFI3</accession>
<comment type="similarity">
    <text evidence="1 4">Belongs to the antibiotic N-acetyltransferase family.</text>
</comment>
<comment type="caution">
    <text evidence="5">The sequence shown here is derived from an EMBL/GenBank/DDBJ whole genome shotgun (WGS) entry which is preliminary data.</text>
</comment>
<dbReference type="PANTHER" id="PTHR11104:SF0">
    <property type="entry name" value="SPBETA PROPHAGE-DERIVED AMINOGLYCOSIDE N(3')-ACETYLTRANSFERASE-LIKE PROTEIN YOKD"/>
    <property type="match status" value="1"/>
</dbReference>
<dbReference type="InterPro" id="IPR003679">
    <property type="entry name" value="Amioglycoside_AcTrfase"/>
</dbReference>
<reference evidence="5" key="2">
    <citation type="journal article" date="2021" name="Microbiome">
        <title>Successional dynamics and alternative stable states in a saline activated sludge microbial community over 9 years.</title>
        <authorList>
            <person name="Wang Y."/>
            <person name="Ye J."/>
            <person name="Ju F."/>
            <person name="Liu L."/>
            <person name="Boyd J.A."/>
            <person name="Deng Y."/>
            <person name="Parks D.H."/>
            <person name="Jiang X."/>
            <person name="Yin X."/>
            <person name="Woodcroft B.J."/>
            <person name="Tyson G.W."/>
            <person name="Hugenholtz P."/>
            <person name="Polz M.F."/>
            <person name="Zhang T."/>
        </authorList>
    </citation>
    <scope>NUCLEOTIDE SEQUENCE</scope>
    <source>
        <strain evidence="5">HKST-UBA02</strain>
    </source>
</reference>
<dbReference type="InterPro" id="IPR028345">
    <property type="entry name" value="Antibiotic_NAT-like"/>
</dbReference>
<evidence type="ECO:0000313" key="6">
    <source>
        <dbReference type="Proteomes" id="UP000739538"/>
    </source>
</evidence>
<keyword evidence="3 4" id="KW-0012">Acyltransferase</keyword>
<dbReference type="PANTHER" id="PTHR11104">
    <property type="entry name" value="AMINOGLYCOSIDE N3-ACETYLTRANSFERASE"/>
    <property type="match status" value="1"/>
</dbReference>
<dbReference type="EMBL" id="JAGQHS010000049">
    <property type="protein sequence ID" value="MCA9756338.1"/>
    <property type="molecule type" value="Genomic_DNA"/>
</dbReference>
<comment type="catalytic activity">
    <reaction evidence="4">
        <text>a 2-deoxystreptamine antibiotic + acetyl-CoA = an N(3)-acetyl-2-deoxystreptamine antibiotic + CoA + H(+)</text>
        <dbReference type="Rhea" id="RHEA:12665"/>
        <dbReference type="ChEBI" id="CHEBI:15378"/>
        <dbReference type="ChEBI" id="CHEBI:57287"/>
        <dbReference type="ChEBI" id="CHEBI:57288"/>
        <dbReference type="ChEBI" id="CHEBI:57921"/>
        <dbReference type="ChEBI" id="CHEBI:77452"/>
        <dbReference type="EC" id="2.3.1.81"/>
    </reaction>
</comment>
<evidence type="ECO:0000256" key="4">
    <source>
        <dbReference type="RuleBase" id="RU365031"/>
    </source>
</evidence>
<keyword evidence="4" id="KW-0046">Antibiotic resistance</keyword>
<dbReference type="GO" id="GO:0046677">
    <property type="term" value="P:response to antibiotic"/>
    <property type="evidence" value="ECO:0007669"/>
    <property type="project" value="UniProtKB-KW"/>
</dbReference>
<protein>
    <recommendedName>
        <fullName evidence="4">Aminoglycoside N(3)-acetyltransferase</fullName>
        <ecNumber evidence="4">2.3.1.-</ecNumber>
    </recommendedName>
</protein>
<dbReference type="Proteomes" id="UP000739538">
    <property type="component" value="Unassembled WGS sequence"/>
</dbReference>
<reference evidence="5" key="1">
    <citation type="submission" date="2020-04" db="EMBL/GenBank/DDBJ databases">
        <authorList>
            <person name="Zhang T."/>
        </authorList>
    </citation>
    <scope>NUCLEOTIDE SEQUENCE</scope>
    <source>
        <strain evidence="5">HKST-UBA02</strain>
    </source>
</reference>
<name>A0A956SFI3_UNCEI</name>
<evidence type="ECO:0000256" key="3">
    <source>
        <dbReference type="ARBA" id="ARBA00023315"/>
    </source>
</evidence>
<dbReference type="SUPFAM" id="SSF110710">
    <property type="entry name" value="TTHA0583/YokD-like"/>
    <property type="match status" value="1"/>
</dbReference>
<sequence length="261" mass="28658">MPLTVRTAAHQLRTLGVRPGSTLLVHASLSSLGWVCGGAVTVIEALTAAVGESGTIVFPTHSSDWSEPSVWVAPPVPESWWKLIRDEMPAFDPKVTPTRGMGRIPELFRTLPGSLRSVHPQVSFAARGIHASTLTASHSLDYGLGDDTPLGRLYELEADVLLLGVGHESNTSLHLAEFRAEWPGKKAAQQGAPIQIEDRREWVEFQEVDWDDSDFVQIGEAFESTPPKTLRRGKVGEAEARLFAQTELVDFAVSWMERNRA</sequence>